<protein>
    <recommendedName>
        <fullName evidence="5">Phosphate starvation-inducible protein PsiF</fullName>
    </recommendedName>
</protein>
<organism evidence="3 4">
    <name type="scientific">Alsobacter ponti</name>
    <dbReference type="NCBI Taxonomy" id="2962936"/>
    <lineage>
        <taxon>Bacteria</taxon>
        <taxon>Pseudomonadati</taxon>
        <taxon>Pseudomonadota</taxon>
        <taxon>Alphaproteobacteria</taxon>
        <taxon>Hyphomicrobiales</taxon>
        <taxon>Alsobacteraceae</taxon>
        <taxon>Alsobacter</taxon>
    </lineage>
</organism>
<dbReference type="EMBL" id="JANCLU010000029">
    <property type="protein sequence ID" value="MCP8940900.1"/>
    <property type="molecule type" value="Genomic_DNA"/>
</dbReference>
<keyword evidence="4" id="KW-1185">Reference proteome</keyword>
<dbReference type="RefSeq" id="WP_254746174.1">
    <property type="nucleotide sequence ID" value="NZ_JANCLU010000029.1"/>
</dbReference>
<evidence type="ECO:0008006" key="5">
    <source>
        <dbReference type="Google" id="ProtNLM"/>
    </source>
</evidence>
<dbReference type="Proteomes" id="UP001205890">
    <property type="component" value="Unassembled WGS sequence"/>
</dbReference>
<proteinExistence type="predicted"/>
<accession>A0ABT1LHC1</accession>
<keyword evidence="2" id="KW-0732">Signal</keyword>
<feature type="signal peptide" evidence="2">
    <location>
        <begin position="1"/>
        <end position="23"/>
    </location>
</feature>
<gene>
    <name evidence="3" type="ORF">NK718_20425</name>
</gene>
<evidence type="ECO:0000313" key="4">
    <source>
        <dbReference type="Proteomes" id="UP001205890"/>
    </source>
</evidence>
<feature type="chain" id="PRO_5047450604" description="Phosphate starvation-inducible protein PsiF" evidence="2">
    <location>
        <begin position="24"/>
        <end position="95"/>
    </location>
</feature>
<evidence type="ECO:0000256" key="1">
    <source>
        <dbReference type="SAM" id="MobiDB-lite"/>
    </source>
</evidence>
<comment type="caution">
    <text evidence="3">The sequence shown here is derived from an EMBL/GenBank/DDBJ whole genome shotgun (WGS) entry which is preliminary data.</text>
</comment>
<reference evidence="3 4" key="1">
    <citation type="submission" date="2022-07" db="EMBL/GenBank/DDBJ databases">
        <authorList>
            <person name="Li W.-J."/>
            <person name="Deng Q.-Q."/>
        </authorList>
    </citation>
    <scope>NUCLEOTIDE SEQUENCE [LARGE SCALE GENOMIC DNA]</scope>
    <source>
        <strain evidence="3 4">SYSU M60028</strain>
    </source>
</reference>
<evidence type="ECO:0000256" key="2">
    <source>
        <dbReference type="SAM" id="SignalP"/>
    </source>
</evidence>
<feature type="compositionally biased region" description="Low complexity" evidence="1">
    <location>
        <begin position="25"/>
        <end position="59"/>
    </location>
</feature>
<feature type="region of interest" description="Disordered" evidence="1">
    <location>
        <begin position="25"/>
        <end position="95"/>
    </location>
</feature>
<sequence length="95" mass="9705">MRTILACVLSAAVALGVASPAFAQTATTPAKPAATAPAKPAAAAPSTSTKAPTPAQTAQRNKMKACGSKWQAMKKAGKTQGQTWREFSSDCLKKS</sequence>
<evidence type="ECO:0000313" key="3">
    <source>
        <dbReference type="EMBL" id="MCP8940900.1"/>
    </source>
</evidence>
<name>A0ABT1LHC1_9HYPH</name>